<dbReference type="Proteomes" id="UP000199118">
    <property type="component" value="Unassembled WGS sequence"/>
</dbReference>
<sequence length="167" mass="17160">MRPERTAKRGGGSTASRLAAELERLGGLDAAALRLVWAERTGAAAPASAGGRLMRLALAHAAQAEALGGEPARLANAWRRIETARASGASAPAALQAGGGTAPTQATPAGARLIKTWRGETHEVLTTADGVEWKGRRYASLSAVARAITGTRRNGPAFFGLREAAGR</sequence>
<accession>A0A1H3G6I3</accession>
<keyword evidence="2" id="KW-1185">Reference proteome</keyword>
<protein>
    <recommendedName>
        <fullName evidence="3">DUF2924 domain-containing protein</fullName>
    </recommendedName>
</protein>
<dbReference type="EMBL" id="FNMZ01000019">
    <property type="protein sequence ID" value="SDX98886.1"/>
    <property type="molecule type" value="Genomic_DNA"/>
</dbReference>
<dbReference type="AlphaFoldDB" id="A0A1H3G6I3"/>
<dbReference type="OrthoDB" id="284135at2"/>
<proteinExistence type="predicted"/>
<evidence type="ECO:0000313" key="2">
    <source>
        <dbReference type="Proteomes" id="UP000199118"/>
    </source>
</evidence>
<dbReference type="STRING" id="356660.SAMN05444336_1194"/>
<gene>
    <name evidence="1" type="ORF">SAMN05444336_1194</name>
</gene>
<organism evidence="1 2">
    <name type="scientific">Albimonas donghaensis</name>
    <dbReference type="NCBI Taxonomy" id="356660"/>
    <lineage>
        <taxon>Bacteria</taxon>
        <taxon>Pseudomonadati</taxon>
        <taxon>Pseudomonadota</taxon>
        <taxon>Alphaproteobacteria</taxon>
        <taxon>Rhodobacterales</taxon>
        <taxon>Paracoccaceae</taxon>
        <taxon>Albimonas</taxon>
    </lineage>
</organism>
<dbReference type="Pfam" id="PF11149">
    <property type="entry name" value="DUF2924"/>
    <property type="match status" value="1"/>
</dbReference>
<evidence type="ECO:0000313" key="1">
    <source>
        <dbReference type="EMBL" id="SDX98886.1"/>
    </source>
</evidence>
<reference evidence="1 2" key="1">
    <citation type="submission" date="2016-10" db="EMBL/GenBank/DDBJ databases">
        <authorList>
            <person name="de Groot N.N."/>
        </authorList>
    </citation>
    <scope>NUCLEOTIDE SEQUENCE [LARGE SCALE GENOMIC DNA]</scope>
    <source>
        <strain evidence="1 2">DSM 17890</strain>
    </source>
</reference>
<evidence type="ECO:0008006" key="3">
    <source>
        <dbReference type="Google" id="ProtNLM"/>
    </source>
</evidence>
<dbReference type="RefSeq" id="WP_092685667.1">
    <property type="nucleotide sequence ID" value="NZ_FNMZ01000019.1"/>
</dbReference>
<dbReference type="InterPro" id="IPR021322">
    <property type="entry name" value="DUF2924"/>
</dbReference>
<name>A0A1H3G6I3_9RHOB</name>